<reference evidence="2 3" key="1">
    <citation type="submission" date="2020-06" db="EMBL/GenBank/DDBJ databases">
        <title>NJ-3-1, isolated from saline soil.</title>
        <authorList>
            <person name="Cui H.L."/>
            <person name="Shi X."/>
        </authorList>
    </citation>
    <scope>NUCLEOTIDE SEQUENCE [LARGE SCALE GENOMIC DNA]</scope>
    <source>
        <strain evidence="2 3">NJ-3-1</strain>
    </source>
</reference>
<accession>A0A7D5L8H9</accession>
<dbReference type="EMBL" id="CP058579">
    <property type="protein sequence ID" value="QLG60235.1"/>
    <property type="molecule type" value="Genomic_DNA"/>
</dbReference>
<dbReference type="RefSeq" id="WP_179266821.1">
    <property type="nucleotide sequence ID" value="NZ_CP058579.1"/>
</dbReference>
<sequence>MAGTPEARNRGIDVEPDVPTDLRAVVVRYDGGPDRCTVSPRDVDEAHRLTRWLSVDADVLVPLEAMC</sequence>
<proteinExistence type="predicted"/>
<keyword evidence="3" id="KW-1185">Reference proteome</keyword>
<dbReference type="InterPro" id="IPR055933">
    <property type="entry name" value="DUF7511"/>
</dbReference>
<dbReference type="AlphaFoldDB" id="A0A7D5L8H9"/>
<dbReference type="Proteomes" id="UP000509626">
    <property type="component" value="Chromosome"/>
</dbReference>
<gene>
    <name evidence="2" type="ORF">HUG12_16595</name>
</gene>
<feature type="domain" description="DUF7511" evidence="1">
    <location>
        <begin position="21"/>
        <end position="67"/>
    </location>
</feature>
<dbReference type="KEGG" id="halu:HUG12_16595"/>
<evidence type="ECO:0000259" key="1">
    <source>
        <dbReference type="Pfam" id="PF24351"/>
    </source>
</evidence>
<dbReference type="Pfam" id="PF24351">
    <property type="entry name" value="DUF7511"/>
    <property type="match status" value="1"/>
</dbReference>
<name>A0A7D5L8H9_9EURY</name>
<evidence type="ECO:0000313" key="2">
    <source>
        <dbReference type="EMBL" id="QLG60235.1"/>
    </source>
</evidence>
<organism evidence="2 3">
    <name type="scientific">Halorarum salinum</name>
    <dbReference type="NCBI Taxonomy" id="2743089"/>
    <lineage>
        <taxon>Archaea</taxon>
        <taxon>Methanobacteriati</taxon>
        <taxon>Methanobacteriota</taxon>
        <taxon>Stenosarchaea group</taxon>
        <taxon>Halobacteria</taxon>
        <taxon>Halobacteriales</taxon>
        <taxon>Haloferacaceae</taxon>
        <taxon>Halorarum</taxon>
    </lineage>
</organism>
<protein>
    <recommendedName>
        <fullName evidence="1">DUF7511 domain-containing protein</fullName>
    </recommendedName>
</protein>
<dbReference type="GeneID" id="56039112"/>
<evidence type="ECO:0000313" key="3">
    <source>
        <dbReference type="Proteomes" id="UP000509626"/>
    </source>
</evidence>
<dbReference type="OrthoDB" id="186853at2157"/>